<evidence type="ECO:0000313" key="6">
    <source>
        <dbReference type="EMBL" id="KAK4172369.1"/>
    </source>
</evidence>
<proteinExistence type="inferred from homology"/>
<evidence type="ECO:0000256" key="4">
    <source>
        <dbReference type="PIRSR" id="PIRSR001221-2"/>
    </source>
</evidence>
<dbReference type="PIRSF" id="PIRSF001221">
    <property type="entry name" value="Amidase_fungi"/>
    <property type="match status" value="1"/>
</dbReference>
<sequence>MVSQPSSHFTIFSSSLPWFSFPITSNFSRYIRLTSVEMSSQRESVLARKSQRNIIEIVQQHLKATHASIVVRTVTKIISRLKDGTFSALQMTMAFCKGNCLHGIFFDQALDIHFKETGTVYGPLHGLPINLKDQFYVKGVDTTMSYVGWIGSNFGFKDPSQAQKVDSQIPTELLSLGEALHCKTSLAQTLPFAETKNNIICETLNPHNRNLSRDGSSGSECALQALRDTDIGGSPTPERLSYRDIANTNPGLELALRATLSTSPWLRDPAVLPIPFRQVIFDEYRSRDRGDGIASPMTNQSVSPHPHIPSGLRLFVDTLKPLGTSRLPASNRFPSQVPFLLVDSSHNMHRHLALLGEPLIPDLEEAFESKIPINLLQYRDLTLEGLEYEAAYSDYWNSTADGDDGQIVDAMIIPVAPHAVAAAYTEVINLKNYSVAVIFTTKADNSINIVPELDKMDWEAYDPETYDGVPVAVQLVAREFEEEKILPCCVSTLPIGEVVTATLATYGKERK</sequence>
<dbReference type="Gene3D" id="3.90.1300.10">
    <property type="entry name" value="Amidase signature (AS) domain"/>
    <property type="match status" value="2"/>
</dbReference>
<keyword evidence="7" id="KW-1185">Reference proteome</keyword>
<organism evidence="6 7">
    <name type="scientific">Triangularia setosa</name>
    <dbReference type="NCBI Taxonomy" id="2587417"/>
    <lineage>
        <taxon>Eukaryota</taxon>
        <taxon>Fungi</taxon>
        <taxon>Dikarya</taxon>
        <taxon>Ascomycota</taxon>
        <taxon>Pezizomycotina</taxon>
        <taxon>Sordariomycetes</taxon>
        <taxon>Sordariomycetidae</taxon>
        <taxon>Sordariales</taxon>
        <taxon>Podosporaceae</taxon>
        <taxon>Triangularia</taxon>
    </lineage>
</organism>
<feature type="active site" description="Charge relay system" evidence="3">
    <location>
        <position position="132"/>
    </location>
</feature>
<evidence type="ECO:0000256" key="1">
    <source>
        <dbReference type="ARBA" id="ARBA00009199"/>
    </source>
</evidence>
<reference evidence="6" key="2">
    <citation type="submission" date="2023-05" db="EMBL/GenBank/DDBJ databases">
        <authorList>
            <consortium name="Lawrence Berkeley National Laboratory"/>
            <person name="Steindorff A."/>
            <person name="Hensen N."/>
            <person name="Bonometti L."/>
            <person name="Westerberg I."/>
            <person name="Brannstrom I.O."/>
            <person name="Guillou S."/>
            <person name="Cros-Aarteil S."/>
            <person name="Calhoun S."/>
            <person name="Haridas S."/>
            <person name="Kuo A."/>
            <person name="Mondo S."/>
            <person name="Pangilinan J."/>
            <person name="Riley R."/>
            <person name="Labutti K."/>
            <person name="Andreopoulos B."/>
            <person name="Lipzen A."/>
            <person name="Chen C."/>
            <person name="Yanf M."/>
            <person name="Daum C."/>
            <person name="Ng V."/>
            <person name="Clum A."/>
            <person name="Ohm R."/>
            <person name="Martin F."/>
            <person name="Silar P."/>
            <person name="Natvig D."/>
            <person name="Lalanne C."/>
            <person name="Gautier V."/>
            <person name="Ament-Velasquez S.L."/>
            <person name="Kruys A."/>
            <person name="Hutchinson M.I."/>
            <person name="Powell A.J."/>
            <person name="Barry K."/>
            <person name="Miller A.N."/>
            <person name="Grigoriev I.V."/>
            <person name="Debuchy R."/>
            <person name="Gladieux P."/>
            <person name="Thoren M.H."/>
            <person name="Johannesson H."/>
        </authorList>
    </citation>
    <scope>NUCLEOTIDE SEQUENCE</scope>
    <source>
        <strain evidence="6">CBS 892.96</strain>
    </source>
</reference>
<dbReference type="Pfam" id="PF01425">
    <property type="entry name" value="Amidase"/>
    <property type="match status" value="1"/>
</dbReference>
<feature type="binding site" evidence="4">
    <location>
        <position position="216"/>
    </location>
    <ligand>
        <name>substrate</name>
    </ligand>
</feature>
<feature type="binding site" evidence="4">
    <location>
        <position position="190"/>
    </location>
    <ligand>
        <name>substrate</name>
    </ligand>
</feature>
<evidence type="ECO:0000259" key="5">
    <source>
        <dbReference type="Pfam" id="PF01425"/>
    </source>
</evidence>
<comment type="similarity">
    <text evidence="1">Belongs to the amidase family.</text>
</comment>
<feature type="domain" description="Amidase" evidence="5">
    <location>
        <begin position="99"/>
        <end position="228"/>
    </location>
</feature>
<evidence type="ECO:0000256" key="3">
    <source>
        <dbReference type="PIRSR" id="PIRSR001221-1"/>
    </source>
</evidence>
<dbReference type="EMBL" id="MU866432">
    <property type="protein sequence ID" value="KAK4172369.1"/>
    <property type="molecule type" value="Genomic_DNA"/>
</dbReference>
<feature type="binding site" evidence="4">
    <location>
        <begin position="231"/>
        <end position="234"/>
    </location>
    <ligand>
        <name>substrate</name>
    </ligand>
</feature>
<reference evidence="6" key="1">
    <citation type="journal article" date="2023" name="Mol. Phylogenet. Evol.">
        <title>Genome-scale phylogeny and comparative genomics of the fungal order Sordariales.</title>
        <authorList>
            <person name="Hensen N."/>
            <person name="Bonometti L."/>
            <person name="Westerberg I."/>
            <person name="Brannstrom I.O."/>
            <person name="Guillou S."/>
            <person name="Cros-Aarteil S."/>
            <person name="Calhoun S."/>
            <person name="Haridas S."/>
            <person name="Kuo A."/>
            <person name="Mondo S."/>
            <person name="Pangilinan J."/>
            <person name="Riley R."/>
            <person name="LaButti K."/>
            <person name="Andreopoulos B."/>
            <person name="Lipzen A."/>
            <person name="Chen C."/>
            <person name="Yan M."/>
            <person name="Daum C."/>
            <person name="Ng V."/>
            <person name="Clum A."/>
            <person name="Steindorff A."/>
            <person name="Ohm R.A."/>
            <person name="Martin F."/>
            <person name="Silar P."/>
            <person name="Natvig D.O."/>
            <person name="Lalanne C."/>
            <person name="Gautier V."/>
            <person name="Ament-Velasquez S.L."/>
            <person name="Kruys A."/>
            <person name="Hutchinson M.I."/>
            <person name="Powell A.J."/>
            <person name="Barry K."/>
            <person name="Miller A.N."/>
            <person name="Grigoriev I.V."/>
            <person name="Debuchy R."/>
            <person name="Gladieux P."/>
            <person name="Hiltunen Thoren M."/>
            <person name="Johannesson H."/>
        </authorList>
    </citation>
    <scope>NUCLEOTIDE SEQUENCE</scope>
    <source>
        <strain evidence="6">CBS 892.96</strain>
    </source>
</reference>
<gene>
    <name evidence="6" type="ORF">QBC36DRAFT_390467</name>
</gene>
<comment type="caution">
    <text evidence="6">The sequence shown here is derived from an EMBL/GenBank/DDBJ whole genome shotgun (WGS) entry which is preliminary data.</text>
</comment>
<feature type="active site" description="Acyl-ester intermediate" evidence="3">
    <location>
        <position position="234"/>
    </location>
</feature>
<dbReference type="GO" id="GO:0016787">
    <property type="term" value="F:hydrolase activity"/>
    <property type="evidence" value="ECO:0007669"/>
    <property type="project" value="UniProtKB-KW"/>
</dbReference>
<accession>A0AAN6VYZ0</accession>
<dbReference type="SUPFAM" id="SSF75304">
    <property type="entry name" value="Amidase signature (AS) enzymes"/>
    <property type="match status" value="1"/>
</dbReference>
<name>A0AAN6VYZ0_9PEZI</name>
<dbReference type="PANTHER" id="PTHR46072:SF8">
    <property type="entry name" value="AMIDASE DOMAIN-CONTAINING PROTEIN"/>
    <property type="match status" value="1"/>
</dbReference>
<feature type="active site" description="Charge relay system" evidence="3">
    <location>
        <position position="216"/>
    </location>
</feature>
<evidence type="ECO:0000256" key="2">
    <source>
        <dbReference type="ARBA" id="ARBA00022801"/>
    </source>
</evidence>
<dbReference type="AlphaFoldDB" id="A0AAN6VYZ0"/>
<dbReference type="PANTHER" id="PTHR46072">
    <property type="entry name" value="AMIDASE-RELATED-RELATED"/>
    <property type="match status" value="1"/>
</dbReference>
<dbReference type="InterPro" id="IPR023631">
    <property type="entry name" value="Amidase_dom"/>
</dbReference>
<protein>
    <submittedName>
        <fullName evidence="6">Acetamidase</fullName>
    </submittedName>
</protein>
<dbReference type="Proteomes" id="UP001302321">
    <property type="component" value="Unassembled WGS sequence"/>
</dbReference>
<keyword evidence="2" id="KW-0378">Hydrolase</keyword>
<dbReference type="InterPro" id="IPR036928">
    <property type="entry name" value="AS_sf"/>
</dbReference>
<evidence type="ECO:0000313" key="7">
    <source>
        <dbReference type="Proteomes" id="UP001302321"/>
    </source>
</evidence>